<protein>
    <submittedName>
        <fullName evidence="1">DUF3515 family protein</fullName>
    </submittedName>
</protein>
<dbReference type="InterPro" id="IPR021903">
    <property type="entry name" value="DUF3515"/>
</dbReference>
<dbReference type="EMBL" id="JABCJJ010000026">
    <property type="protein sequence ID" value="NMR21187.1"/>
    <property type="molecule type" value="Genomic_DNA"/>
</dbReference>
<proteinExistence type="predicted"/>
<evidence type="ECO:0000313" key="1">
    <source>
        <dbReference type="EMBL" id="NMR21187.1"/>
    </source>
</evidence>
<dbReference type="Proteomes" id="UP000562124">
    <property type="component" value="Unassembled WGS sequence"/>
</dbReference>
<keyword evidence="2" id="KW-1185">Reference proteome</keyword>
<gene>
    <name evidence="1" type="ORF">HIR71_13340</name>
</gene>
<evidence type="ECO:0000313" key="2">
    <source>
        <dbReference type="Proteomes" id="UP000562124"/>
    </source>
</evidence>
<sequence>MAALGACASTADVEVAPNAADPVCASVVLALPQELADLPRLETSSQGTAAWGDASAPVALRCGVEPLPPTTDPCVTVTDPSGVRVDWVAVEDPSQTSASGGTLWTFTTYGREPAVEVVVPPEVTAGRSASFLVDLGPAVAETEQVRECL</sequence>
<dbReference type="Pfam" id="PF12028">
    <property type="entry name" value="DUF3515"/>
    <property type="match status" value="1"/>
</dbReference>
<reference evidence="1 2" key="1">
    <citation type="submission" date="2020-04" db="EMBL/GenBank/DDBJ databases">
        <title>Sequencing and Assembly of C. fimi.</title>
        <authorList>
            <person name="Ramsey A.R."/>
        </authorList>
    </citation>
    <scope>NUCLEOTIDE SEQUENCE [LARGE SCALE GENOMIC DNA]</scope>
    <source>
        <strain evidence="1 2">SB</strain>
    </source>
</reference>
<accession>A0A7Y0M2C5</accession>
<name>A0A7Y0M2C5_CELFI</name>
<comment type="caution">
    <text evidence="1">The sequence shown here is derived from an EMBL/GenBank/DDBJ whole genome shotgun (WGS) entry which is preliminary data.</text>
</comment>
<dbReference type="AlphaFoldDB" id="A0A7Y0M2C5"/>
<organism evidence="1 2">
    <name type="scientific">Cellulomonas fimi</name>
    <dbReference type="NCBI Taxonomy" id="1708"/>
    <lineage>
        <taxon>Bacteria</taxon>
        <taxon>Bacillati</taxon>
        <taxon>Actinomycetota</taxon>
        <taxon>Actinomycetes</taxon>
        <taxon>Micrococcales</taxon>
        <taxon>Cellulomonadaceae</taxon>
        <taxon>Cellulomonas</taxon>
    </lineage>
</organism>